<dbReference type="SUPFAM" id="SSF56219">
    <property type="entry name" value="DNase I-like"/>
    <property type="match status" value="1"/>
</dbReference>
<dbReference type="InterPro" id="IPR036691">
    <property type="entry name" value="Endo/exonu/phosph_ase_sf"/>
</dbReference>
<dbReference type="Gene3D" id="3.60.10.10">
    <property type="entry name" value="Endonuclease/exonuclease/phosphatase"/>
    <property type="match status" value="1"/>
</dbReference>
<dbReference type="PROSITE" id="PS50878">
    <property type="entry name" value="RT_POL"/>
    <property type="match status" value="1"/>
</dbReference>
<organism evidence="3">
    <name type="scientific">Fagus sylvatica</name>
    <name type="common">Beechnut</name>
    <dbReference type="NCBI Taxonomy" id="28930"/>
    <lineage>
        <taxon>Eukaryota</taxon>
        <taxon>Viridiplantae</taxon>
        <taxon>Streptophyta</taxon>
        <taxon>Embryophyta</taxon>
        <taxon>Tracheophyta</taxon>
        <taxon>Spermatophyta</taxon>
        <taxon>Magnoliopsida</taxon>
        <taxon>eudicotyledons</taxon>
        <taxon>Gunneridae</taxon>
        <taxon>Pentapetalae</taxon>
        <taxon>rosids</taxon>
        <taxon>fabids</taxon>
        <taxon>Fagales</taxon>
        <taxon>Fagaceae</taxon>
        <taxon>Fagus</taxon>
    </lineage>
</organism>
<reference evidence="3" key="1">
    <citation type="submission" date="2018-02" db="EMBL/GenBank/DDBJ databases">
        <authorList>
            <person name="Cohen D.B."/>
            <person name="Kent A.D."/>
        </authorList>
    </citation>
    <scope>NUCLEOTIDE SEQUENCE</scope>
</reference>
<dbReference type="InterPro" id="IPR026960">
    <property type="entry name" value="RVT-Znf"/>
</dbReference>
<name>A0A2N9ISV1_FAGSY</name>
<proteinExistence type="predicted"/>
<dbReference type="FunFam" id="3.40.50.1820:FF:000192">
    <property type="entry name" value="Caffeoylshikimate esterase"/>
    <property type="match status" value="1"/>
</dbReference>
<accession>A0A2N9ISV1</accession>
<dbReference type="Pfam" id="PF12146">
    <property type="entry name" value="Hydrolase_4"/>
    <property type="match status" value="1"/>
</dbReference>
<dbReference type="CDD" id="cd01650">
    <property type="entry name" value="RT_nLTR_like"/>
    <property type="match status" value="1"/>
</dbReference>
<dbReference type="InterPro" id="IPR005135">
    <property type="entry name" value="Endo/exonuclease/phosphatase"/>
</dbReference>
<dbReference type="InterPro" id="IPR029058">
    <property type="entry name" value="AB_hydrolase_fold"/>
</dbReference>
<dbReference type="Pfam" id="PF13966">
    <property type="entry name" value="zf-RVT"/>
    <property type="match status" value="1"/>
</dbReference>
<feature type="region of interest" description="Disordered" evidence="1">
    <location>
        <begin position="585"/>
        <end position="612"/>
    </location>
</feature>
<feature type="domain" description="Reverse transcriptase" evidence="2">
    <location>
        <begin position="1147"/>
        <end position="1426"/>
    </location>
</feature>
<evidence type="ECO:0000259" key="2">
    <source>
        <dbReference type="PROSITE" id="PS50878"/>
    </source>
</evidence>
<dbReference type="GO" id="GO:0003824">
    <property type="term" value="F:catalytic activity"/>
    <property type="evidence" value="ECO:0007669"/>
    <property type="project" value="InterPro"/>
</dbReference>
<dbReference type="InterPro" id="IPR000477">
    <property type="entry name" value="RT_dom"/>
</dbReference>
<dbReference type="Pfam" id="PF00078">
    <property type="entry name" value="RVT_1"/>
    <property type="match status" value="1"/>
</dbReference>
<dbReference type="SUPFAM" id="SSF56672">
    <property type="entry name" value="DNA/RNA polymerases"/>
    <property type="match status" value="1"/>
</dbReference>
<dbReference type="PANTHER" id="PTHR11614">
    <property type="entry name" value="PHOSPHOLIPASE-RELATED"/>
    <property type="match status" value="1"/>
</dbReference>
<protein>
    <recommendedName>
        <fullName evidence="2">Reverse transcriptase domain-containing protein</fullName>
    </recommendedName>
</protein>
<dbReference type="Pfam" id="PF03372">
    <property type="entry name" value="Exo_endo_phos"/>
    <property type="match status" value="1"/>
</dbReference>
<evidence type="ECO:0000256" key="1">
    <source>
        <dbReference type="SAM" id="MobiDB-lite"/>
    </source>
</evidence>
<dbReference type="InterPro" id="IPR051044">
    <property type="entry name" value="MAG_DAG_Lipase"/>
</dbReference>
<gene>
    <name evidence="3" type="ORF">FSB_LOCUS56408</name>
</gene>
<dbReference type="Gene3D" id="3.40.50.1820">
    <property type="entry name" value="alpha/beta hydrolase"/>
    <property type="match status" value="1"/>
</dbReference>
<evidence type="ECO:0000313" key="3">
    <source>
        <dbReference type="EMBL" id="SPD28526.1"/>
    </source>
</evidence>
<dbReference type="EMBL" id="OIVN01006236">
    <property type="protein sequence ID" value="SPD28526.1"/>
    <property type="molecule type" value="Genomic_DNA"/>
</dbReference>
<dbReference type="InterPro" id="IPR043502">
    <property type="entry name" value="DNA/RNA_pol_sf"/>
</dbReference>
<dbReference type="SUPFAM" id="SSF53474">
    <property type="entry name" value="alpha/beta-Hydrolases"/>
    <property type="match status" value="1"/>
</dbReference>
<sequence>MPSETPSNFWGDMPEEEYYSSQGVRNTKSYFDTPNGKIFTQSFLPLDLTVKGTVYMTHGYGSDTGWLFQKICISFSTWGYAVFAADLLGHGRSDGLRCYLGDMEKIAATSLSFFLDTRNSESYKNLPAFLFGESMGGATAMLMYLQSPPNTWTGLIFSAPLFVMPENMKPSKVHLFMYGMLFGIADTWAVMPDNKMVGKAIKDPEKLKIIASNPRRYTGKPRVGTMRELARVCQYIQDNFEKVTTPFLTVHGTSDGVTCPTSSQLLYEKASSEDKSLKLYEGMYHSLIQGETDENADLVLKDMREWIDARVESLLVSRKDEFQLKLVSARDEFHLNFATSAIRKGKKFQLPPETPDSQNSQKLKLLLSRSQKLKLLLPPSISVATSTRWLWWLRELPLFLSLAPVVYKSLHSLSLSLQATSRRRCFQATLHAAVASKPPSTPLESSAVTVSLSLSIATQSLSVALLLARSAEKDAFGGLSLDGFLSEVCLFSSLRFIVVSVAVLVSTLRFSPDAVPVNPHNLGKGITIHLNELGQRQVTWTAKCIPKGGKQWVPRDTRDIHQKRETVCVVGPSVSRLDLGPRSTYEVGESLGSNRQQHGELSEELGLESSHKKAGSTVVVNGHCKRTHSEHGLINRESSSIQMERRVRVAQVSKLPQDAAPGEHTSEAEEIHEHLAVVPRPSTNIASEPREDSEVLDISPIRTCYGEITLGESVLQEQSEWVQQHMAEFSKLMGVDIEGFESEAIRLFAVIERRWRQNGGNGAEGQTTTQKSRKGLRELRQYALSCRFKNVQDQLDWAFSGVYGPNVDADRGLLWEELAGVHSWWGVPWCIGGDFNVVRFPSEKLGAGRHTGAMQNFSEFIFELGLVDLPLVDGQFTWSNNQDPPTKSRIDRFLVSTDWEEQFSQLTQKALPRFVSDHCPIMLECGSFKRGKSYFKFENMWLHHQDFVGNVRNWWGGYDFKGSPSDIFASKLKVLKEDIKKWNKECFGDIRIKKLELMQELQRLEGKENQGMLTAEERSYRLSTEAELEKTLLLDEVSWRQKSRVQWLKEGDKNTKFFQRTANANRQNNYIERLQYGDQQWRSETEIRDGIVGFYQGLYSEREDWRPVLGGVEFNTIDSAEATQLEGPFSEEEVVTALNQMSGEKAPGPDGYTIAFYKQCWDIVKMEKPGVLDVKDFRPICLIGSVYKILSKILANRLKGVLGAVLSPTQNDFIQGRQITESVLIANECLDSRLKTGIPGLLCKLDVEKAYDHVNWNFLMYMLERYGFGAKWRKWMYFCISIVQYSILINGTPCGYFNSTRGIRQGDSLSPLLFVLVMEALSRLMDKAVSENLLEGFAVNNHTRPDLKISHLLFADDTLIFCGATRDQLIHLKGVLMCFEAVSELHINLGKSEIVPVGTVHGIQDLAQLIGGRITTLPMKYLGLPLGAKYKSKEIWNPILEKMERRLAGWKRLYLSKGGSSKGTWSFSLETYQEGLAAVQQELFPTLYHIAQDKQAMVSDYLSWNNEEMIWVVILKRAFQDWELADFTTFMETLYNIKLKRNVLDQMQWEHTGSGQFEVRSFYHIICAGGHSTFPWKSVWRVKMPPKVAFFTWLAAHGKNLTIDNLRRRKIWVLDWCFMCKRAGESVDHLLLHCAYASELWSFIFYIAGLQWVMPCKVSDLLACWRRRASSSKNVIWNAIPSCLMWLIWRERNRRAFEDSERHSMELKLIFLHTIVEWMAAMNSHPALSLLHFIDGCL</sequence>
<dbReference type="InterPro" id="IPR022742">
    <property type="entry name" value="Hydrolase_4"/>
</dbReference>